<dbReference type="InterPro" id="IPR050223">
    <property type="entry name" value="D-isomer_2-hydroxyacid_DH"/>
</dbReference>
<dbReference type="EMBL" id="LXEN01000033">
    <property type="protein sequence ID" value="OAT35031.1"/>
    <property type="molecule type" value="Genomic_DNA"/>
</dbReference>
<dbReference type="GO" id="GO:0051287">
    <property type="term" value="F:NAD binding"/>
    <property type="evidence" value="ECO:0007669"/>
    <property type="project" value="InterPro"/>
</dbReference>
<dbReference type="PANTHER" id="PTHR10996">
    <property type="entry name" value="2-HYDROXYACID DEHYDROGENASE-RELATED"/>
    <property type="match status" value="1"/>
</dbReference>
<dbReference type="InterPro" id="IPR029752">
    <property type="entry name" value="D-isomer_DH_CS1"/>
</dbReference>
<dbReference type="Pfam" id="PF00389">
    <property type="entry name" value="2-Hacid_dh"/>
    <property type="match status" value="1"/>
</dbReference>
<dbReference type="Pfam" id="PF02826">
    <property type="entry name" value="2-Hacid_dh_C"/>
    <property type="match status" value="1"/>
</dbReference>
<dbReference type="PANTHER" id="PTHR10996:SF283">
    <property type="entry name" value="GLYOXYLATE_HYDROXYPYRUVATE REDUCTASE B"/>
    <property type="match status" value="1"/>
</dbReference>
<organism evidence="14 15">
    <name type="scientific">Proteus myxofaciens ATCC 19692</name>
    <dbReference type="NCBI Taxonomy" id="1354337"/>
    <lineage>
        <taxon>Bacteria</taxon>
        <taxon>Pseudomonadati</taxon>
        <taxon>Pseudomonadota</taxon>
        <taxon>Gammaproteobacteria</taxon>
        <taxon>Enterobacterales</taxon>
        <taxon>Morganellaceae</taxon>
        <taxon>Proteus</taxon>
    </lineage>
</organism>
<dbReference type="GO" id="GO:0120509">
    <property type="term" value="F:hydroxypyruvate reductase (NADPH) activity"/>
    <property type="evidence" value="ECO:0007669"/>
    <property type="project" value="RHEA"/>
</dbReference>
<dbReference type="InterPro" id="IPR006139">
    <property type="entry name" value="D-isomer_2_OHA_DH_cat_dom"/>
</dbReference>
<dbReference type="STRING" id="1354337.M983_0775"/>
<dbReference type="InterPro" id="IPR006140">
    <property type="entry name" value="D-isomer_DH_NAD-bd"/>
</dbReference>
<dbReference type="NCBIfam" id="NF011938">
    <property type="entry name" value="PRK15409.1"/>
    <property type="match status" value="1"/>
</dbReference>
<dbReference type="GO" id="GO:0008465">
    <property type="term" value="F:hydroxypyruvate reductase (NADH) activity"/>
    <property type="evidence" value="ECO:0007669"/>
    <property type="project" value="RHEA"/>
</dbReference>
<evidence type="ECO:0000256" key="7">
    <source>
        <dbReference type="ARBA" id="ARBA00061278"/>
    </source>
</evidence>
<comment type="catalytic activity">
    <reaction evidence="5">
        <text>(R)-glycerate + NADP(+) = 3-hydroxypyruvate + NADPH + H(+)</text>
        <dbReference type="Rhea" id="RHEA:18657"/>
        <dbReference type="ChEBI" id="CHEBI:15378"/>
        <dbReference type="ChEBI" id="CHEBI:16659"/>
        <dbReference type="ChEBI" id="CHEBI:17180"/>
        <dbReference type="ChEBI" id="CHEBI:57783"/>
        <dbReference type="ChEBI" id="CHEBI:58349"/>
        <dbReference type="EC" id="1.1.1.81"/>
    </reaction>
</comment>
<dbReference type="InterPro" id="IPR036291">
    <property type="entry name" value="NAD(P)-bd_dom_sf"/>
</dbReference>
<dbReference type="PROSITE" id="PS00065">
    <property type="entry name" value="D_2_HYDROXYACID_DH_1"/>
    <property type="match status" value="1"/>
</dbReference>
<feature type="domain" description="D-isomer specific 2-hydroxyacid dehydrogenase NAD-binding" evidence="13">
    <location>
        <begin position="107"/>
        <end position="286"/>
    </location>
</feature>
<dbReference type="OrthoDB" id="9805416at2"/>
<evidence type="ECO:0000256" key="5">
    <source>
        <dbReference type="ARBA" id="ARBA00052239"/>
    </source>
</evidence>
<name>A0A198GFN6_9GAMM</name>
<proteinExistence type="inferred from homology"/>
<comment type="catalytic activity">
    <reaction evidence="6">
        <text>glycolate + NADP(+) = glyoxylate + NADPH + H(+)</text>
        <dbReference type="Rhea" id="RHEA:10992"/>
        <dbReference type="ChEBI" id="CHEBI:15378"/>
        <dbReference type="ChEBI" id="CHEBI:29805"/>
        <dbReference type="ChEBI" id="CHEBI:36655"/>
        <dbReference type="ChEBI" id="CHEBI:57783"/>
        <dbReference type="ChEBI" id="CHEBI:58349"/>
        <dbReference type="EC" id="1.1.1.79"/>
    </reaction>
</comment>
<evidence type="ECO:0000313" key="14">
    <source>
        <dbReference type="EMBL" id="OAT35031.1"/>
    </source>
</evidence>
<comment type="caution">
    <text evidence="14">The sequence shown here is derived from an EMBL/GenBank/DDBJ whole genome shotgun (WGS) entry which is preliminary data.</text>
</comment>
<keyword evidence="2 11" id="KW-0560">Oxidoreductase</keyword>
<keyword evidence="3" id="KW-0520">NAD</keyword>
<evidence type="ECO:0000256" key="9">
    <source>
        <dbReference type="ARBA" id="ARBA00066674"/>
    </source>
</evidence>
<dbReference type="SUPFAM" id="SSF52283">
    <property type="entry name" value="Formate/glycerate dehydrogenase catalytic domain-like"/>
    <property type="match status" value="1"/>
</dbReference>
<evidence type="ECO:0000259" key="12">
    <source>
        <dbReference type="Pfam" id="PF00389"/>
    </source>
</evidence>
<evidence type="ECO:0000256" key="1">
    <source>
        <dbReference type="ARBA" id="ARBA00022857"/>
    </source>
</evidence>
<reference evidence="14 15" key="1">
    <citation type="submission" date="2016-04" db="EMBL/GenBank/DDBJ databases">
        <title>ATOL: Assembling a taxonomically balanced genome-scale reconstruction of the evolutionary history of the Enterobacteriaceae.</title>
        <authorList>
            <person name="Plunkett G.III."/>
            <person name="Neeno-Eckwall E.C."/>
            <person name="Glasner J.D."/>
            <person name="Perna N.T."/>
        </authorList>
    </citation>
    <scope>NUCLEOTIDE SEQUENCE [LARGE SCALE GENOMIC DNA]</scope>
    <source>
        <strain evidence="14 15">ATCC 19692</strain>
    </source>
</reference>
<evidence type="ECO:0000256" key="10">
    <source>
        <dbReference type="ARBA" id="ARBA00073362"/>
    </source>
</evidence>
<dbReference type="Gene3D" id="3.40.50.720">
    <property type="entry name" value="NAD(P)-binding Rossmann-like Domain"/>
    <property type="match status" value="2"/>
</dbReference>
<dbReference type="FunFam" id="3.40.50.720:FF:000026">
    <property type="entry name" value="Glyoxylate/hydroxypyruvate reductase B"/>
    <property type="match status" value="1"/>
</dbReference>
<keyword evidence="15" id="KW-1185">Reference proteome</keyword>
<keyword evidence="1" id="KW-0521">NADP</keyword>
<evidence type="ECO:0000256" key="11">
    <source>
        <dbReference type="RuleBase" id="RU003719"/>
    </source>
</evidence>
<dbReference type="EC" id="1.1.1.81" evidence="9"/>
<evidence type="ECO:0000313" key="15">
    <source>
        <dbReference type="Proteomes" id="UP000094023"/>
    </source>
</evidence>
<dbReference type="GO" id="GO:0030267">
    <property type="term" value="F:glyoxylate reductase (NADPH) activity"/>
    <property type="evidence" value="ECO:0007669"/>
    <property type="project" value="UniProtKB-EC"/>
</dbReference>
<dbReference type="EC" id="1.1.1.79" evidence="8"/>
<protein>
    <recommendedName>
        <fullName evidence="10">Glyoxylate/hydroxypyruvate reductase B</fullName>
        <ecNumber evidence="8">1.1.1.79</ecNumber>
        <ecNumber evidence="9">1.1.1.81</ecNumber>
    </recommendedName>
</protein>
<dbReference type="Proteomes" id="UP000094023">
    <property type="component" value="Unassembled WGS sequence"/>
</dbReference>
<dbReference type="AlphaFoldDB" id="A0A198GFN6"/>
<comment type="catalytic activity">
    <reaction evidence="4">
        <text>(R)-glycerate + NAD(+) = 3-hydroxypyruvate + NADH + H(+)</text>
        <dbReference type="Rhea" id="RHEA:17905"/>
        <dbReference type="ChEBI" id="CHEBI:15378"/>
        <dbReference type="ChEBI" id="CHEBI:16659"/>
        <dbReference type="ChEBI" id="CHEBI:17180"/>
        <dbReference type="ChEBI" id="CHEBI:57540"/>
        <dbReference type="ChEBI" id="CHEBI:57945"/>
        <dbReference type="EC" id="1.1.1.81"/>
    </reaction>
</comment>
<dbReference type="RefSeq" id="WP_066747332.1">
    <property type="nucleotide sequence ID" value="NZ_LXEN01000033.1"/>
</dbReference>
<gene>
    <name evidence="14" type="ORF">M983_0775</name>
</gene>
<comment type="similarity">
    <text evidence="7">Belongs to the D-isomer specific 2-hydroxyacid dehydrogenase family. GhrB subfamily.</text>
</comment>
<evidence type="ECO:0000256" key="2">
    <source>
        <dbReference type="ARBA" id="ARBA00023002"/>
    </source>
</evidence>
<accession>A0A198GFN6</accession>
<dbReference type="PATRIC" id="fig|1354337.4.peg.790"/>
<evidence type="ECO:0000256" key="8">
    <source>
        <dbReference type="ARBA" id="ARBA00066661"/>
    </source>
</evidence>
<evidence type="ECO:0000259" key="13">
    <source>
        <dbReference type="Pfam" id="PF02826"/>
    </source>
</evidence>
<dbReference type="SUPFAM" id="SSF51735">
    <property type="entry name" value="NAD(P)-binding Rossmann-fold domains"/>
    <property type="match status" value="1"/>
</dbReference>
<evidence type="ECO:0000256" key="3">
    <source>
        <dbReference type="ARBA" id="ARBA00023027"/>
    </source>
</evidence>
<feature type="domain" description="D-isomer specific 2-hydroxyacid dehydrogenase catalytic" evidence="12">
    <location>
        <begin position="5"/>
        <end position="318"/>
    </location>
</feature>
<sequence length="319" mass="35402">MKPTVVVYQDLPEKLYKKLANIADIKQFNSLSFDDTNFKEALAQASGLLGAGGKIDKYFIEKAPHLKAVSTISVGYDNIDVKALTEHNIKLMHTPTVLTETVADTMMALVLSVSRRIPELANDVKQGLWTKSITPDWYGTDVHHKKMGIIGMGRIGKALAQRAHFGFNMDILYHSRTEYNDVNNKFNAQYCTLEYLLKHSDFVCITLPLTAQTQHLISKKQFEQMKPEAFLINAGRGAVVDEKALIDALEQKEIAGAGLDVFEKEPLPTSSPLLTMKNVVAVPHIGSATKETRYAMAECAVDNLISALNNDVKENCVNF</sequence>
<evidence type="ECO:0000256" key="4">
    <source>
        <dbReference type="ARBA" id="ARBA00051801"/>
    </source>
</evidence>
<dbReference type="CDD" id="cd05301">
    <property type="entry name" value="GDH"/>
    <property type="match status" value="1"/>
</dbReference>
<evidence type="ECO:0000256" key="6">
    <source>
        <dbReference type="ARBA" id="ARBA00052769"/>
    </source>
</evidence>
<dbReference type="GO" id="GO:0005829">
    <property type="term" value="C:cytosol"/>
    <property type="evidence" value="ECO:0007669"/>
    <property type="project" value="TreeGrafter"/>
</dbReference>